<evidence type="ECO:0000313" key="4">
    <source>
        <dbReference type="EMBL" id="SEN44884.1"/>
    </source>
</evidence>
<dbReference type="CDD" id="cd05379">
    <property type="entry name" value="CAP_bacterial"/>
    <property type="match status" value="1"/>
</dbReference>
<evidence type="ECO:0000256" key="1">
    <source>
        <dbReference type="SAM" id="SignalP"/>
    </source>
</evidence>
<dbReference type="InterPro" id="IPR014044">
    <property type="entry name" value="CAP_dom"/>
</dbReference>
<dbReference type="Proteomes" id="UP000183063">
    <property type="component" value="Unassembled WGS sequence"/>
</dbReference>
<reference evidence="5" key="3">
    <citation type="submission" date="2016-10" db="EMBL/GenBank/DDBJ databases">
        <authorList>
            <person name="Wibberg D."/>
        </authorList>
    </citation>
    <scope>NUCLEOTIDE SEQUENCE [LARGE SCALE GENOMIC DNA]</scope>
</reference>
<organism evidence="3 5">
    <name type="scientific">Rhizobium tibeticum</name>
    <dbReference type="NCBI Taxonomy" id="501024"/>
    <lineage>
        <taxon>Bacteria</taxon>
        <taxon>Pseudomonadati</taxon>
        <taxon>Pseudomonadota</taxon>
        <taxon>Alphaproteobacteria</taxon>
        <taxon>Hyphomicrobiales</taxon>
        <taxon>Rhizobiaceae</taxon>
        <taxon>Rhizobium/Agrobacterium group</taxon>
        <taxon>Rhizobium</taxon>
    </lineage>
</organism>
<dbReference type="EMBL" id="FOCV01000004">
    <property type="protein sequence ID" value="SEN44884.1"/>
    <property type="molecule type" value="Genomic_DNA"/>
</dbReference>
<feature type="chain" id="PRO_5030029493" evidence="1">
    <location>
        <begin position="51"/>
        <end position="175"/>
    </location>
</feature>
<dbReference type="EMBL" id="FNXB01000006">
    <property type="protein sequence ID" value="SEH62587.1"/>
    <property type="molecule type" value="Genomic_DNA"/>
</dbReference>
<feature type="signal peptide" evidence="1">
    <location>
        <begin position="1"/>
        <end position="50"/>
    </location>
</feature>
<gene>
    <name evidence="3" type="ORF">RTCCBAU85039_1482</name>
    <name evidence="4" type="ORF">SAMN05216228_1004292</name>
</gene>
<dbReference type="Proteomes" id="UP000198939">
    <property type="component" value="Unassembled WGS sequence"/>
</dbReference>
<accession>A0A1H8GMC0</accession>
<proteinExistence type="predicted"/>
<protein>
    <submittedName>
        <fullName evidence="3">Cysteine-rich secretory protein family protein</fullName>
    </submittedName>
    <submittedName>
        <fullName evidence="4">Uncharacterized conserved protein YkwD, contains CAP (CSP/antigen 5/PR1) domain</fullName>
    </submittedName>
</protein>
<dbReference type="RefSeq" id="WP_306372225.1">
    <property type="nucleotide sequence ID" value="NZ_FNXB01000006.1"/>
</dbReference>
<dbReference type="Gene3D" id="3.40.33.10">
    <property type="entry name" value="CAP"/>
    <property type="match status" value="1"/>
</dbReference>
<sequence>MPRLWLPGSLALFLLGQARQRRIVAKMRNPTMKMLRTTAIAILSSACASAAQPPTTTSDFGSQTLALINSYRASRGLSPLAANGTLKALARQHCRYQATRRAINHDGFRQRSAQARAAGLSVVCSENVGVGYTTPQQLFAGWRSSPGHNTNLLRPNLRYAGVAVIGGYSTFFACQ</sequence>
<evidence type="ECO:0000313" key="5">
    <source>
        <dbReference type="Proteomes" id="UP000183063"/>
    </source>
</evidence>
<dbReference type="InterPro" id="IPR035940">
    <property type="entry name" value="CAP_sf"/>
</dbReference>
<name>A0A1H8GMC0_9HYPH</name>
<dbReference type="PANTHER" id="PTHR31157:SF1">
    <property type="entry name" value="SCP DOMAIN-CONTAINING PROTEIN"/>
    <property type="match status" value="1"/>
</dbReference>
<keyword evidence="6" id="KW-1185">Reference proteome</keyword>
<feature type="domain" description="SCP" evidence="2">
    <location>
        <begin position="65"/>
        <end position="174"/>
    </location>
</feature>
<keyword evidence="1" id="KW-0732">Signal</keyword>
<reference evidence="3" key="2">
    <citation type="submission" date="2016-10" db="EMBL/GenBank/DDBJ databases">
        <authorList>
            <person name="de Groot N.N."/>
        </authorList>
    </citation>
    <scope>NUCLEOTIDE SEQUENCE [LARGE SCALE GENOMIC DNA]</scope>
    <source>
        <strain evidence="3">CCBAU85039</strain>
    </source>
</reference>
<dbReference type="STRING" id="501024.RTCCBAU85039_1482"/>
<dbReference type="AlphaFoldDB" id="A0A1H8GMC0"/>
<reference evidence="4 6" key="1">
    <citation type="submission" date="2016-10" db="EMBL/GenBank/DDBJ databases">
        <authorList>
            <person name="Varghese N."/>
            <person name="Submissions S."/>
        </authorList>
    </citation>
    <scope>NUCLEOTIDE SEQUENCE [LARGE SCALE GENOMIC DNA]</scope>
    <source>
        <strain evidence="4 6">CGMCC 1.7071</strain>
    </source>
</reference>
<dbReference type="PANTHER" id="PTHR31157">
    <property type="entry name" value="SCP DOMAIN-CONTAINING PROTEIN"/>
    <property type="match status" value="1"/>
</dbReference>
<dbReference type="SUPFAM" id="SSF55797">
    <property type="entry name" value="PR-1-like"/>
    <property type="match status" value="1"/>
</dbReference>
<evidence type="ECO:0000259" key="2">
    <source>
        <dbReference type="Pfam" id="PF00188"/>
    </source>
</evidence>
<evidence type="ECO:0000313" key="3">
    <source>
        <dbReference type="EMBL" id="SEH62587.1"/>
    </source>
</evidence>
<evidence type="ECO:0000313" key="6">
    <source>
        <dbReference type="Proteomes" id="UP000198939"/>
    </source>
</evidence>
<dbReference type="Pfam" id="PF00188">
    <property type="entry name" value="CAP"/>
    <property type="match status" value="1"/>
</dbReference>